<dbReference type="InParanoid" id="H2YSR5"/>
<evidence type="ECO:0000256" key="6">
    <source>
        <dbReference type="ARBA" id="ARBA00038256"/>
    </source>
</evidence>
<proteinExistence type="inferred from homology"/>
<dbReference type="InterPro" id="IPR013907">
    <property type="entry name" value="Sds3"/>
</dbReference>
<evidence type="ECO:0000256" key="5">
    <source>
        <dbReference type="ARBA" id="ARBA00023242"/>
    </source>
</evidence>
<dbReference type="Gene3D" id="1.20.5.1500">
    <property type="match status" value="1"/>
</dbReference>
<dbReference type="Pfam" id="PF08598">
    <property type="entry name" value="Sds3"/>
    <property type="match status" value="1"/>
</dbReference>
<accession>H2YSR5</accession>
<dbReference type="AlphaFoldDB" id="H2YSR5"/>
<feature type="compositionally biased region" description="Low complexity" evidence="7">
    <location>
        <begin position="79"/>
        <end position="92"/>
    </location>
</feature>
<dbReference type="HOGENOM" id="CLU_050862_2_0_1"/>
<keyword evidence="4" id="KW-0804">Transcription</keyword>
<dbReference type="STRING" id="51511.ENSCSAVP00000008375"/>
<evidence type="ECO:0000256" key="3">
    <source>
        <dbReference type="ARBA" id="ARBA00023015"/>
    </source>
</evidence>
<evidence type="ECO:0000313" key="9">
    <source>
        <dbReference type="Proteomes" id="UP000007875"/>
    </source>
</evidence>
<dbReference type="Proteomes" id="UP000007875">
    <property type="component" value="Unassembled WGS sequence"/>
</dbReference>
<evidence type="ECO:0000256" key="7">
    <source>
        <dbReference type="SAM" id="MobiDB-lite"/>
    </source>
</evidence>
<reference evidence="9" key="1">
    <citation type="submission" date="2003-08" db="EMBL/GenBank/DDBJ databases">
        <authorList>
            <person name="Birren B."/>
            <person name="Nusbaum C."/>
            <person name="Abebe A."/>
            <person name="Abouelleil A."/>
            <person name="Adekoya E."/>
            <person name="Ait-zahra M."/>
            <person name="Allen N."/>
            <person name="Allen T."/>
            <person name="An P."/>
            <person name="Anderson M."/>
            <person name="Anderson S."/>
            <person name="Arachchi H."/>
            <person name="Armbruster J."/>
            <person name="Bachantsang P."/>
            <person name="Baldwin J."/>
            <person name="Barry A."/>
            <person name="Bayul T."/>
            <person name="Blitshsteyn B."/>
            <person name="Bloom T."/>
            <person name="Blye J."/>
            <person name="Boguslavskiy L."/>
            <person name="Borowsky M."/>
            <person name="Boukhgalter B."/>
            <person name="Brunache A."/>
            <person name="Butler J."/>
            <person name="Calixte N."/>
            <person name="Calvo S."/>
            <person name="Camarata J."/>
            <person name="Campo K."/>
            <person name="Chang J."/>
            <person name="Cheshatsang Y."/>
            <person name="Citroen M."/>
            <person name="Collymore A."/>
            <person name="Considine T."/>
            <person name="Cook A."/>
            <person name="Cooke P."/>
            <person name="Corum B."/>
            <person name="Cuomo C."/>
            <person name="David R."/>
            <person name="Dawoe T."/>
            <person name="Degray S."/>
            <person name="Dodge S."/>
            <person name="Dooley K."/>
            <person name="Dorje P."/>
            <person name="Dorjee K."/>
            <person name="Dorris L."/>
            <person name="Duffey N."/>
            <person name="Dupes A."/>
            <person name="Elkins T."/>
            <person name="Engels R."/>
            <person name="Erickson J."/>
            <person name="Farina A."/>
            <person name="Faro S."/>
            <person name="Ferreira P."/>
            <person name="Fischer H."/>
            <person name="Fitzgerald M."/>
            <person name="Foley K."/>
            <person name="Gage D."/>
            <person name="Galagan J."/>
            <person name="Gearin G."/>
            <person name="Gnerre S."/>
            <person name="Gnirke A."/>
            <person name="Goyette A."/>
            <person name="Graham J."/>
            <person name="Grandbois E."/>
            <person name="Gyaltsen K."/>
            <person name="Hafez N."/>
            <person name="Hagopian D."/>
            <person name="Hagos B."/>
            <person name="Hall J."/>
            <person name="Hatcher B."/>
            <person name="Heller A."/>
            <person name="Higgins H."/>
            <person name="Honan T."/>
            <person name="Horn A."/>
            <person name="Houde N."/>
            <person name="Hughes L."/>
            <person name="Hulme W."/>
            <person name="Husby E."/>
            <person name="Iliev I."/>
            <person name="Jaffe D."/>
            <person name="Jones C."/>
            <person name="Kamal M."/>
            <person name="Kamat A."/>
            <person name="Kamvysselis M."/>
            <person name="Karlsson E."/>
            <person name="Kells C."/>
            <person name="Kieu A."/>
            <person name="Kisner P."/>
            <person name="Kodira C."/>
            <person name="Kulbokas E."/>
            <person name="Labutti K."/>
            <person name="Lama D."/>
            <person name="Landers T."/>
            <person name="Leger J."/>
            <person name="Levine S."/>
            <person name="Lewis D."/>
            <person name="Lewis T."/>
            <person name="Lindblad-toh K."/>
            <person name="Liu X."/>
            <person name="Lokyitsang T."/>
            <person name="Lokyitsang Y."/>
            <person name="Lucien O."/>
            <person name="Lui A."/>
            <person name="Ma L.J."/>
            <person name="Mabbitt R."/>
            <person name="Macdonald J."/>
            <person name="Maclean C."/>
            <person name="Major J."/>
            <person name="Manning J."/>
            <person name="Marabella R."/>
            <person name="Maru K."/>
            <person name="Matthews C."/>
            <person name="Mauceli E."/>
            <person name="Mccarthy M."/>
            <person name="Mcdonough S."/>
            <person name="Mcghee T."/>
            <person name="Meldrim J."/>
            <person name="Meneus L."/>
            <person name="Mesirov J."/>
            <person name="Mihalev A."/>
            <person name="Mihova T."/>
            <person name="Mikkelsen T."/>
            <person name="Mlenga V."/>
            <person name="Moru K."/>
            <person name="Mozes J."/>
            <person name="Mulrain L."/>
            <person name="Munson G."/>
            <person name="Naylor J."/>
            <person name="Newes C."/>
            <person name="Nguyen C."/>
            <person name="Nguyen N."/>
            <person name="Nguyen T."/>
            <person name="Nicol R."/>
            <person name="Nielsen C."/>
            <person name="Nizzari M."/>
            <person name="Norbu C."/>
            <person name="Norbu N."/>
            <person name="O'donnell P."/>
            <person name="Okoawo O."/>
            <person name="O'leary S."/>
            <person name="Omotosho B."/>
            <person name="O'neill K."/>
            <person name="Osman S."/>
            <person name="Parker S."/>
            <person name="Perrin D."/>
            <person name="Phunkhang P."/>
            <person name="Piqani B."/>
            <person name="Purcell S."/>
            <person name="Rachupka T."/>
            <person name="Ramasamy U."/>
            <person name="Rameau R."/>
            <person name="Ray V."/>
            <person name="Raymond C."/>
            <person name="Retta R."/>
            <person name="Richardson S."/>
            <person name="Rise C."/>
            <person name="Rodriguez J."/>
            <person name="Rogers J."/>
            <person name="Rogov P."/>
            <person name="Rutman M."/>
            <person name="Schupbach R."/>
            <person name="Seaman C."/>
            <person name="Settipalli S."/>
            <person name="Sharpe T."/>
            <person name="Sheridan J."/>
            <person name="Sherpa N."/>
            <person name="Shi J."/>
            <person name="Smirnov S."/>
            <person name="Smith C."/>
            <person name="Sougnez C."/>
            <person name="Spencer B."/>
            <person name="Stalker J."/>
            <person name="Stange-thomann N."/>
            <person name="Stavropoulos S."/>
            <person name="Stetson K."/>
            <person name="Stone C."/>
            <person name="Stone S."/>
            <person name="Stubbs M."/>
            <person name="Talamas J."/>
            <person name="Tchuinga P."/>
            <person name="Tenzing P."/>
            <person name="Tesfaye S."/>
            <person name="Theodore J."/>
            <person name="Thoulutsang Y."/>
            <person name="Topham K."/>
            <person name="Towey S."/>
            <person name="Tsamla T."/>
            <person name="Tsomo N."/>
            <person name="Vallee D."/>
            <person name="Vassiliev H."/>
            <person name="Venkataraman V."/>
            <person name="Vinson J."/>
            <person name="Vo A."/>
            <person name="Wade C."/>
            <person name="Wang S."/>
            <person name="Wangchuk T."/>
            <person name="Wangdi T."/>
            <person name="Whittaker C."/>
            <person name="Wilkinson J."/>
            <person name="Wu Y."/>
            <person name="Wyman D."/>
            <person name="Yadav S."/>
            <person name="Yang S."/>
            <person name="Yang X."/>
            <person name="Yeager S."/>
            <person name="Yee E."/>
            <person name="Young G."/>
            <person name="Zainoun J."/>
            <person name="Zembeck L."/>
            <person name="Zimmer A."/>
            <person name="Zody M."/>
            <person name="Lander E."/>
        </authorList>
    </citation>
    <scope>NUCLEOTIDE SEQUENCE [LARGE SCALE GENOMIC DNA]</scope>
</reference>
<feature type="region of interest" description="Disordered" evidence="7">
    <location>
        <begin position="1"/>
        <end position="35"/>
    </location>
</feature>
<dbReference type="FunFam" id="1.20.5.1500:FF:000002">
    <property type="entry name" value="breast cancer metastasis-suppressor 1-like protein-A"/>
    <property type="match status" value="1"/>
</dbReference>
<evidence type="ECO:0008006" key="10">
    <source>
        <dbReference type="Google" id="ProtNLM"/>
    </source>
</evidence>
<dbReference type="GO" id="GO:0005654">
    <property type="term" value="C:nucleoplasm"/>
    <property type="evidence" value="ECO:0007669"/>
    <property type="project" value="UniProtKB-ARBA"/>
</dbReference>
<dbReference type="GeneTree" id="ENSGT00940000171234"/>
<evidence type="ECO:0000256" key="1">
    <source>
        <dbReference type="ARBA" id="ARBA00004123"/>
    </source>
</evidence>
<reference evidence="8" key="3">
    <citation type="submission" date="2025-09" db="UniProtKB">
        <authorList>
            <consortium name="Ensembl"/>
        </authorList>
    </citation>
    <scope>IDENTIFICATION</scope>
</reference>
<keyword evidence="9" id="KW-1185">Reference proteome</keyword>
<protein>
    <recommendedName>
        <fullName evidence="10">Breast cancer metastasis-suppressor 1-like protein</fullName>
    </recommendedName>
</protein>
<feature type="compositionally biased region" description="Acidic residues" evidence="7">
    <location>
        <begin position="93"/>
        <end position="110"/>
    </location>
</feature>
<feature type="compositionally biased region" description="Basic and acidic residues" evidence="7">
    <location>
        <begin position="9"/>
        <end position="35"/>
    </location>
</feature>
<dbReference type="eggNOG" id="KOG4466">
    <property type="taxonomic scope" value="Eukaryota"/>
</dbReference>
<dbReference type="PANTHER" id="PTHR21964">
    <property type="entry name" value="BREAST CANCER METASTASIS-SUPPRESSOR 1"/>
    <property type="match status" value="1"/>
</dbReference>
<dbReference type="OMA" id="QDSIRCE"/>
<evidence type="ECO:0000256" key="2">
    <source>
        <dbReference type="ARBA" id="ARBA00022491"/>
    </source>
</evidence>
<evidence type="ECO:0000313" key="8">
    <source>
        <dbReference type="Ensembl" id="ENSCSAVP00000008375.1"/>
    </source>
</evidence>
<reference evidence="8" key="2">
    <citation type="submission" date="2025-08" db="UniProtKB">
        <authorList>
            <consortium name="Ensembl"/>
        </authorList>
    </citation>
    <scope>IDENTIFICATION</scope>
</reference>
<feature type="compositionally biased region" description="Basic and acidic residues" evidence="7">
    <location>
        <begin position="57"/>
        <end position="70"/>
    </location>
</feature>
<organism evidence="8 9">
    <name type="scientific">Ciona savignyi</name>
    <name type="common">Pacific transparent sea squirt</name>
    <dbReference type="NCBI Taxonomy" id="51511"/>
    <lineage>
        <taxon>Eukaryota</taxon>
        <taxon>Metazoa</taxon>
        <taxon>Chordata</taxon>
        <taxon>Tunicata</taxon>
        <taxon>Ascidiacea</taxon>
        <taxon>Phlebobranchia</taxon>
        <taxon>Cionidae</taxon>
        <taxon>Ciona</taxon>
    </lineage>
</organism>
<comment type="similarity">
    <text evidence="6">Belongs to the BRMS1 family.</text>
</comment>
<dbReference type="GO" id="GO:0010468">
    <property type="term" value="P:regulation of gene expression"/>
    <property type="evidence" value="ECO:0007669"/>
    <property type="project" value="UniProtKB-ARBA"/>
</dbReference>
<evidence type="ECO:0000256" key="4">
    <source>
        <dbReference type="ARBA" id="ARBA00023163"/>
    </source>
</evidence>
<name>H2YSR5_CIOSA</name>
<feature type="region of interest" description="Disordered" evidence="7">
    <location>
        <begin position="49"/>
        <end position="113"/>
    </location>
</feature>
<keyword evidence="5" id="KW-0539">Nucleus</keyword>
<sequence>MDSFVENVDTNKEVEKINSPKKEEKSENYSNYEDMKSVTEQISAILTTMPENGTDFSVKKMDWSKSESEINGRNATYQDNSSRASSSDTSSTENEDDESEADSSELDEEDCARRRSQCLDEMTTIEKQFMDIRDQLYRERHTQIMQKLDEVNAGTAPEYLQQLLALETSKQVRMQVSDIYQRLRLNALKTNLEAETQANAQHLKNEKQILMGRIEFDLSEKMHRLEEDRENVDLSNQLWGDGRDLDPIFRKKKKKEEVYPSFSFGGVKRKKKPVTVTGPYIVYMLRDCDIMEDWTAIKRAIVSKRRTTSDKIHRKRHACKYLDGKVIYGIKTFEKGQHVTVRKRGESPTLGKISGINPTEILVERTNGSKAKLYIHQLQRGVYTLQHR</sequence>
<dbReference type="Ensembl" id="ENSCSAVT00000008483.1">
    <property type="protein sequence ID" value="ENSCSAVP00000008375.1"/>
    <property type="gene ID" value="ENSCSAVG00000004981.1"/>
</dbReference>
<keyword evidence="2" id="KW-0678">Repressor</keyword>
<dbReference type="SMART" id="SM01401">
    <property type="entry name" value="Sds3"/>
    <property type="match status" value="1"/>
</dbReference>
<dbReference type="FunCoup" id="H2YSR5">
    <property type="interactions" value="30"/>
</dbReference>
<keyword evidence="3" id="KW-0805">Transcription regulation</keyword>
<comment type="subcellular location">
    <subcellularLocation>
        <location evidence="1">Nucleus</location>
    </subcellularLocation>
</comment>